<evidence type="ECO:0000259" key="3">
    <source>
        <dbReference type="Pfam" id="PF12697"/>
    </source>
</evidence>
<keyword evidence="2" id="KW-0472">Membrane</keyword>
<keyword evidence="2" id="KW-1133">Transmembrane helix</keyword>
<dbReference type="Proteomes" id="UP001153069">
    <property type="component" value="Unassembled WGS sequence"/>
</dbReference>
<dbReference type="PANTHER" id="PTHR43689">
    <property type="entry name" value="HYDROLASE"/>
    <property type="match status" value="1"/>
</dbReference>
<dbReference type="EMBL" id="CAICTM010000317">
    <property type="protein sequence ID" value="CAB9507717.1"/>
    <property type="molecule type" value="Genomic_DNA"/>
</dbReference>
<keyword evidence="5" id="KW-1185">Reference proteome</keyword>
<evidence type="ECO:0000256" key="2">
    <source>
        <dbReference type="SAM" id="Phobius"/>
    </source>
</evidence>
<feature type="compositionally biased region" description="Polar residues" evidence="1">
    <location>
        <begin position="1"/>
        <end position="13"/>
    </location>
</feature>
<feature type="domain" description="AB hydrolase-1" evidence="3">
    <location>
        <begin position="195"/>
        <end position="459"/>
    </location>
</feature>
<keyword evidence="2" id="KW-0812">Transmembrane</keyword>
<evidence type="ECO:0000256" key="1">
    <source>
        <dbReference type="SAM" id="MobiDB-lite"/>
    </source>
</evidence>
<feature type="compositionally biased region" description="Low complexity" evidence="1">
    <location>
        <begin position="19"/>
        <end position="35"/>
    </location>
</feature>
<accession>A0A9N8HCG0</accession>
<gene>
    <name evidence="4" type="ORF">SEMRO_318_G115870.1</name>
</gene>
<name>A0A9N8HCG0_9STRA</name>
<dbReference type="Gene3D" id="3.40.50.1820">
    <property type="entry name" value="alpha/beta hydrolase"/>
    <property type="match status" value="1"/>
</dbReference>
<proteinExistence type="predicted"/>
<dbReference type="SUPFAM" id="SSF53474">
    <property type="entry name" value="alpha/beta-Hydrolases"/>
    <property type="match status" value="1"/>
</dbReference>
<comment type="caution">
    <text evidence="4">The sequence shown here is derived from an EMBL/GenBank/DDBJ whole genome shotgun (WGS) entry which is preliminary data.</text>
</comment>
<dbReference type="OrthoDB" id="44747at2759"/>
<organism evidence="4 5">
    <name type="scientific">Seminavis robusta</name>
    <dbReference type="NCBI Taxonomy" id="568900"/>
    <lineage>
        <taxon>Eukaryota</taxon>
        <taxon>Sar</taxon>
        <taxon>Stramenopiles</taxon>
        <taxon>Ochrophyta</taxon>
        <taxon>Bacillariophyta</taxon>
        <taxon>Bacillariophyceae</taxon>
        <taxon>Bacillariophycidae</taxon>
        <taxon>Naviculales</taxon>
        <taxon>Naviculaceae</taxon>
        <taxon>Seminavis</taxon>
    </lineage>
</organism>
<feature type="compositionally biased region" description="Basic and acidic residues" evidence="1">
    <location>
        <begin position="36"/>
        <end position="46"/>
    </location>
</feature>
<feature type="transmembrane region" description="Helical" evidence="2">
    <location>
        <begin position="100"/>
        <end position="121"/>
    </location>
</feature>
<dbReference type="PANTHER" id="PTHR43689:SF8">
    <property type="entry name" value="ALPHA_BETA-HYDROLASES SUPERFAMILY PROTEIN"/>
    <property type="match status" value="1"/>
</dbReference>
<reference evidence="4" key="1">
    <citation type="submission" date="2020-06" db="EMBL/GenBank/DDBJ databases">
        <authorList>
            <consortium name="Plant Systems Biology data submission"/>
        </authorList>
    </citation>
    <scope>NUCLEOTIDE SEQUENCE</scope>
    <source>
        <strain evidence="4">D6</strain>
    </source>
</reference>
<dbReference type="InterPro" id="IPR000073">
    <property type="entry name" value="AB_hydrolase_1"/>
</dbReference>
<dbReference type="AlphaFoldDB" id="A0A9N8HCG0"/>
<protein>
    <recommendedName>
        <fullName evidence="3">AB hydrolase-1 domain-containing protein</fullName>
    </recommendedName>
</protein>
<dbReference type="Pfam" id="PF12697">
    <property type="entry name" value="Abhydrolase_6"/>
    <property type="match status" value="1"/>
</dbReference>
<dbReference type="InterPro" id="IPR029058">
    <property type="entry name" value="AB_hydrolase_fold"/>
</dbReference>
<feature type="region of interest" description="Disordered" evidence="1">
    <location>
        <begin position="1"/>
        <end position="46"/>
    </location>
</feature>
<evidence type="ECO:0000313" key="4">
    <source>
        <dbReference type="EMBL" id="CAB9507717.1"/>
    </source>
</evidence>
<sequence>MKQEPSSAKTSSVEKPFLSRRMSSSSLSSCSNSTATDHDATNDDNKSFPVCADEPNLYQIPPDLPPVYQPLPTWLVASLAASVIWSFRTFNQTTNGEWSMFVMMIALVEAVAIGVLLKSVLEEILVPPIRISTRDLIREYVLPSKFSKFESVKFKLPAADRKAHKSAVLGVHYQEYHQQKQRDQPSQFQSLYVNHGFGVSSLTWVPVLPILVERLRTQIGLGHDAVGFGFTDRASSDCLEAYTPTGSAAIGTALLQSKAPVVTNDKPVLLMGHSLGTLATLQMALSLPLETPKWVVLVAPAVGMRPYIGRQNHLLQWLIKGLLSGLSVVWKYALKRLVGAKNFWRLAVEVVMWADPKLVLDADVLRVQWPAIGLGWEDGLVKYALAMTTLPTTPTDQELVEQVVSLSNTVVTVVCGPHDKLVSGPFVRKFFAPHGDDIRIVEMEGLAHNPMEEDVGRFVGLLEQLWEEDKGRLI</sequence>
<evidence type="ECO:0000313" key="5">
    <source>
        <dbReference type="Proteomes" id="UP001153069"/>
    </source>
</evidence>